<dbReference type="Pfam" id="PF01370">
    <property type="entry name" value="Epimerase"/>
    <property type="match status" value="1"/>
</dbReference>
<evidence type="ECO:0000256" key="1">
    <source>
        <dbReference type="ARBA" id="ARBA00022857"/>
    </source>
</evidence>
<name>A0ABW1IVH4_9BACL</name>
<protein>
    <submittedName>
        <fullName evidence="4">NAD-dependent epimerase/dehydratase family protein</fullName>
    </submittedName>
</protein>
<sequence length="254" mass="28217">MKKHIVLVGGSGVVGSILTEAWQVVYRITVIDLVKPNHAVPYIQGDAANYDEIRRKLPEDTDVIINLLKVNSSSSMKHLDKMIDVYFKATCNILYAAAERNIPKVIFASSNHVTDAYEKGGKSKLGRPINVHDYPYSMGMYGILKLASENVGYMISREKGLSVINIRIGSVPENETQALKENERIHHTLLTRVDTAALFQAAMEADVKYGTYYGVSDNPGKPWDTTNAQDELGFVSVQNSSDLVNSQVHRDDDK</sequence>
<evidence type="ECO:0000256" key="2">
    <source>
        <dbReference type="ARBA" id="ARBA00023277"/>
    </source>
</evidence>
<dbReference type="InterPro" id="IPR036291">
    <property type="entry name" value="NAD(P)-bd_dom_sf"/>
</dbReference>
<dbReference type="PANTHER" id="PTHR43103:SF3">
    <property type="entry name" value="ADP-L-GLYCERO-D-MANNO-HEPTOSE-6-EPIMERASE"/>
    <property type="match status" value="1"/>
</dbReference>
<dbReference type="SUPFAM" id="SSF51735">
    <property type="entry name" value="NAD(P)-binding Rossmann-fold domains"/>
    <property type="match status" value="1"/>
</dbReference>
<evidence type="ECO:0000313" key="5">
    <source>
        <dbReference type="Proteomes" id="UP001596250"/>
    </source>
</evidence>
<gene>
    <name evidence="4" type="ORF">ACFPXP_22160</name>
</gene>
<evidence type="ECO:0000313" key="4">
    <source>
        <dbReference type="EMBL" id="MFC5989118.1"/>
    </source>
</evidence>
<dbReference type="InterPro" id="IPR001509">
    <property type="entry name" value="Epimerase_deHydtase"/>
</dbReference>
<dbReference type="RefSeq" id="WP_379896680.1">
    <property type="nucleotide sequence ID" value="NZ_CBCSCT010000002.1"/>
</dbReference>
<proteinExistence type="predicted"/>
<comment type="caution">
    <text evidence="4">The sequence shown here is derived from an EMBL/GenBank/DDBJ whole genome shotgun (WGS) entry which is preliminary data.</text>
</comment>
<reference evidence="5" key="1">
    <citation type="journal article" date="2019" name="Int. J. Syst. Evol. Microbiol.">
        <title>The Global Catalogue of Microorganisms (GCM) 10K type strain sequencing project: providing services to taxonomists for standard genome sequencing and annotation.</title>
        <authorList>
            <consortium name="The Broad Institute Genomics Platform"/>
            <consortium name="The Broad Institute Genome Sequencing Center for Infectious Disease"/>
            <person name="Wu L."/>
            <person name="Ma J."/>
        </authorList>
    </citation>
    <scope>NUCLEOTIDE SEQUENCE [LARGE SCALE GENOMIC DNA]</scope>
    <source>
        <strain evidence="5">CCM 8749</strain>
    </source>
</reference>
<dbReference type="EMBL" id="JBHSQV010000187">
    <property type="protein sequence ID" value="MFC5989118.1"/>
    <property type="molecule type" value="Genomic_DNA"/>
</dbReference>
<feature type="domain" description="NAD-dependent epimerase/dehydratase" evidence="3">
    <location>
        <begin position="5"/>
        <end position="171"/>
    </location>
</feature>
<keyword evidence="5" id="KW-1185">Reference proteome</keyword>
<evidence type="ECO:0000259" key="3">
    <source>
        <dbReference type="Pfam" id="PF01370"/>
    </source>
</evidence>
<keyword evidence="1" id="KW-0521">NADP</keyword>
<dbReference type="Proteomes" id="UP001596250">
    <property type="component" value="Unassembled WGS sequence"/>
</dbReference>
<dbReference type="Gene3D" id="3.40.50.720">
    <property type="entry name" value="NAD(P)-binding Rossmann-like Domain"/>
    <property type="match status" value="1"/>
</dbReference>
<dbReference type="PANTHER" id="PTHR43103">
    <property type="entry name" value="NUCLEOSIDE-DIPHOSPHATE-SUGAR EPIMERASE"/>
    <property type="match status" value="1"/>
</dbReference>
<organism evidence="4 5">
    <name type="scientific">Marinicrinis lubricantis</name>
    <dbReference type="NCBI Taxonomy" id="2086470"/>
    <lineage>
        <taxon>Bacteria</taxon>
        <taxon>Bacillati</taxon>
        <taxon>Bacillota</taxon>
        <taxon>Bacilli</taxon>
        <taxon>Bacillales</taxon>
        <taxon>Paenibacillaceae</taxon>
    </lineage>
</organism>
<accession>A0ABW1IVH4</accession>
<keyword evidence="2" id="KW-0119">Carbohydrate metabolism</keyword>